<organism evidence="2 3">
    <name type="scientific">Tremella mesenterica</name>
    <name type="common">Jelly fungus</name>
    <dbReference type="NCBI Taxonomy" id="5217"/>
    <lineage>
        <taxon>Eukaryota</taxon>
        <taxon>Fungi</taxon>
        <taxon>Dikarya</taxon>
        <taxon>Basidiomycota</taxon>
        <taxon>Agaricomycotina</taxon>
        <taxon>Tremellomycetes</taxon>
        <taxon>Tremellales</taxon>
        <taxon>Tremellaceae</taxon>
        <taxon>Tremella</taxon>
    </lineage>
</organism>
<evidence type="ECO:0000313" key="3">
    <source>
        <dbReference type="Proteomes" id="UP000289152"/>
    </source>
</evidence>
<protein>
    <recommendedName>
        <fullName evidence="4">Myb-like domain-containing protein</fullName>
    </recommendedName>
</protein>
<proteinExistence type="predicted"/>
<comment type="caution">
    <text evidence="2">The sequence shown here is derived from an EMBL/GenBank/DDBJ whole genome shotgun (WGS) entry which is preliminary data.</text>
</comment>
<feature type="compositionally biased region" description="Polar residues" evidence="1">
    <location>
        <begin position="71"/>
        <end position="84"/>
    </location>
</feature>
<accession>A0A4Q1BEY3</accession>
<keyword evidence="3" id="KW-1185">Reference proteome</keyword>
<reference evidence="2 3" key="1">
    <citation type="submission" date="2016-06" db="EMBL/GenBank/DDBJ databases">
        <title>Evolution of pathogenesis and genome organization in the Tremellales.</title>
        <authorList>
            <person name="Cuomo C."/>
            <person name="Litvintseva A."/>
            <person name="Heitman J."/>
            <person name="Chen Y."/>
            <person name="Sun S."/>
            <person name="Springer D."/>
            <person name="Dromer F."/>
            <person name="Young S."/>
            <person name="Zeng Q."/>
            <person name="Chapman S."/>
            <person name="Gujja S."/>
            <person name="Saif S."/>
            <person name="Birren B."/>
        </authorList>
    </citation>
    <scope>NUCLEOTIDE SEQUENCE [LARGE SCALE GENOMIC DNA]</scope>
    <source>
        <strain evidence="2 3">ATCC 28783</strain>
    </source>
</reference>
<evidence type="ECO:0008006" key="4">
    <source>
        <dbReference type="Google" id="ProtNLM"/>
    </source>
</evidence>
<dbReference type="InParanoid" id="A0A4Q1BEY3"/>
<name>A0A4Q1BEY3_TREME</name>
<dbReference type="OrthoDB" id="2564476at2759"/>
<feature type="region of interest" description="Disordered" evidence="1">
    <location>
        <begin position="69"/>
        <end position="101"/>
    </location>
</feature>
<dbReference type="Proteomes" id="UP000289152">
    <property type="component" value="Unassembled WGS sequence"/>
</dbReference>
<sequence length="483" mass="54936">MRIDSTLYLAMRNITSLCPTPQIAMKIPKEEIHTLTIPTIPKIPRQASPLRPIFTPYVPIRKLREDREDTCSTSTYTPFLSNNKRSQEEAFNPDDNPTSSKRLRIEITPRPKSVPITPISKKWTRENSIRLPMTPTSMKKTKNDPIPICDSPSPSPISIKRPLEPLQDVLFVPNTPAPTPVKTPSEPLETIDDVPMVLNTPAPTPVKTPSEPIEDLPIIVLNTPAPTPVKRARSNSTDSVIFVSSKRARRDSIESIIMTGEKKKKDNNWATEFTSGMEYSYPQIESSSTMLQGIESSSAIYVPDTWEEPSNSIYHHQQQEEENPSSFYPIQNVNESSSSSFYRPFHHAESSSSIYMPSRNGETSSSLFLPSHRPDSPSATLMSIMAHQASSGMAMEPITVLDDDEFDKPPMEVPVVRRRRRRETPKRRWCLEEEIRFIAAIDVIVRRHIWMEVKGDDFMRLRGSNGVKSHWNVYHRRLVAHTR</sequence>
<dbReference type="AlphaFoldDB" id="A0A4Q1BEY3"/>
<gene>
    <name evidence="2" type="ORF">M231_06719</name>
</gene>
<evidence type="ECO:0000313" key="2">
    <source>
        <dbReference type="EMBL" id="RXK36005.1"/>
    </source>
</evidence>
<dbReference type="VEuPathDB" id="FungiDB:TREMEDRAFT_73434"/>
<evidence type="ECO:0000256" key="1">
    <source>
        <dbReference type="SAM" id="MobiDB-lite"/>
    </source>
</evidence>
<dbReference type="EMBL" id="SDIL01000112">
    <property type="protein sequence ID" value="RXK36005.1"/>
    <property type="molecule type" value="Genomic_DNA"/>
</dbReference>